<proteinExistence type="predicted"/>
<feature type="chain" id="PRO_5022799005" evidence="1">
    <location>
        <begin position="24"/>
        <end position="316"/>
    </location>
</feature>
<evidence type="ECO:0000313" key="3">
    <source>
        <dbReference type="Proteomes" id="UP000321820"/>
    </source>
</evidence>
<dbReference type="AlphaFoldDB" id="A0A5B9E747"/>
<keyword evidence="3" id="KW-1185">Reference proteome</keyword>
<protein>
    <submittedName>
        <fullName evidence="2">Uncharacterized protein</fullName>
    </submittedName>
</protein>
<evidence type="ECO:0000256" key="1">
    <source>
        <dbReference type="SAM" id="SignalP"/>
    </source>
</evidence>
<dbReference type="KEGG" id="talb:FTW19_07600"/>
<dbReference type="RefSeq" id="WP_147647058.1">
    <property type="nucleotide sequence ID" value="NZ_CP042806.1"/>
</dbReference>
<dbReference type="EMBL" id="CP042806">
    <property type="protein sequence ID" value="QEE27868.1"/>
    <property type="molecule type" value="Genomic_DNA"/>
</dbReference>
<keyword evidence="1" id="KW-0732">Signal</keyword>
<name>A0A5B9E747_9BACT</name>
<accession>A0A5B9E747</accession>
<evidence type="ECO:0000313" key="2">
    <source>
        <dbReference type="EMBL" id="QEE27868.1"/>
    </source>
</evidence>
<dbReference type="Proteomes" id="UP000321820">
    <property type="component" value="Chromosome"/>
</dbReference>
<gene>
    <name evidence="2" type="ORF">FTW19_07600</name>
</gene>
<feature type="signal peptide" evidence="1">
    <location>
        <begin position="1"/>
        <end position="23"/>
    </location>
</feature>
<reference evidence="2 3" key="1">
    <citation type="submission" date="2019-08" db="EMBL/GenBank/DDBJ databases">
        <title>Complete genome sequence of Terriglobus albidus strain ORNL.</title>
        <authorList>
            <person name="Podar M."/>
        </authorList>
    </citation>
    <scope>NUCLEOTIDE SEQUENCE [LARGE SCALE GENOMIC DNA]</scope>
    <source>
        <strain evidence="2 3">ORNL</strain>
    </source>
</reference>
<dbReference type="OrthoDB" id="128756at2"/>
<organism evidence="2 3">
    <name type="scientific">Terriglobus albidus</name>
    <dbReference type="NCBI Taxonomy" id="1592106"/>
    <lineage>
        <taxon>Bacteria</taxon>
        <taxon>Pseudomonadati</taxon>
        <taxon>Acidobacteriota</taxon>
        <taxon>Terriglobia</taxon>
        <taxon>Terriglobales</taxon>
        <taxon>Acidobacteriaceae</taxon>
        <taxon>Terriglobus</taxon>
    </lineage>
</organism>
<sequence>MKHASTLRYAVALPFAVSLCAFAQTQVTRAIHCEPADDSSGPCTIAAAGMPAEVGILSVGGPMRVQGHAEVVTGRPYTAQAVTELKQTLGNGAHITQKSEASVGRDSKGRTFRVQTMKSIGPWTSSGEPASAGGQNETAPTLTTIFDPVSKTHIDYTDNPKLAHVIPLGGFGGPVLTASVAGGGPNITYVAGEPTSGAVGFATQTRVLAAPGTPAKEPETEQLGERQIEGFKAVGKRTRVVIPANSIGNDSPIEITHETWYSADLKLILESTQNDPRFGETKYTLVKISAKEPGEKLFQVPAGYTVEDIPEPPPLR</sequence>